<gene>
    <name evidence="1" type="ORF">FB45DRAFT_1063982</name>
</gene>
<sequence>MFLDLSTDLLEAINKELDSSDQARLRAVCRELDGASRHVFFSRLVLRTGEHISGLRRGESDLELLRALAAGKTGWNAHVRKIDFVPGPYVGPERKKKLSFLRLGKEKKRQARQREVEVLFQSALSKVMNVRAISWKVAQYEDPLWQREAIANFISRAPALEEFGLDMIHISLDSFPVPSARGLRKLDLTVYPWPRSDDNAGQYNSITQLIAAQEHLTCLVLNGPVQWTELWVALREAQIHLAEITTTIVSPDLFKYLLSYTGLRKLDLGCQDAGSQAGNDRLADTFHETVLPHHADSLVELSCPGRYESRFSFGAHNMHVISQLPQLTSLAMSLNSAARESTYSQSSESLVYTEIEPTSVNLLLDTASNLPTLRNLTIHAADSDRFRNMCCCGYDSVRNLRELQKTSITRSLREFRCAGENRLEVHVGEEVYGLRLVDSVGVCQGGTFYEYYLKSKIPSLESCC</sequence>
<evidence type="ECO:0000313" key="1">
    <source>
        <dbReference type="EMBL" id="KAJ7616575.1"/>
    </source>
</evidence>
<proteinExistence type="predicted"/>
<dbReference type="AlphaFoldDB" id="A0AAD7BC79"/>
<dbReference type="SUPFAM" id="SSF52047">
    <property type="entry name" value="RNI-like"/>
    <property type="match status" value="1"/>
</dbReference>
<organism evidence="1 2">
    <name type="scientific">Roridomyces roridus</name>
    <dbReference type="NCBI Taxonomy" id="1738132"/>
    <lineage>
        <taxon>Eukaryota</taxon>
        <taxon>Fungi</taxon>
        <taxon>Dikarya</taxon>
        <taxon>Basidiomycota</taxon>
        <taxon>Agaricomycotina</taxon>
        <taxon>Agaricomycetes</taxon>
        <taxon>Agaricomycetidae</taxon>
        <taxon>Agaricales</taxon>
        <taxon>Marasmiineae</taxon>
        <taxon>Mycenaceae</taxon>
        <taxon>Roridomyces</taxon>
    </lineage>
</organism>
<keyword evidence="2" id="KW-1185">Reference proteome</keyword>
<dbReference type="Proteomes" id="UP001221142">
    <property type="component" value="Unassembled WGS sequence"/>
</dbReference>
<dbReference type="EMBL" id="JARKIF010000022">
    <property type="protein sequence ID" value="KAJ7616575.1"/>
    <property type="molecule type" value="Genomic_DNA"/>
</dbReference>
<accession>A0AAD7BC79</accession>
<evidence type="ECO:0008006" key="3">
    <source>
        <dbReference type="Google" id="ProtNLM"/>
    </source>
</evidence>
<evidence type="ECO:0000313" key="2">
    <source>
        <dbReference type="Proteomes" id="UP001221142"/>
    </source>
</evidence>
<reference evidence="1" key="1">
    <citation type="submission" date="2023-03" db="EMBL/GenBank/DDBJ databases">
        <title>Massive genome expansion in bonnet fungi (Mycena s.s.) driven by repeated elements and novel gene families across ecological guilds.</title>
        <authorList>
            <consortium name="Lawrence Berkeley National Laboratory"/>
            <person name="Harder C.B."/>
            <person name="Miyauchi S."/>
            <person name="Viragh M."/>
            <person name="Kuo A."/>
            <person name="Thoen E."/>
            <person name="Andreopoulos B."/>
            <person name="Lu D."/>
            <person name="Skrede I."/>
            <person name="Drula E."/>
            <person name="Henrissat B."/>
            <person name="Morin E."/>
            <person name="Kohler A."/>
            <person name="Barry K."/>
            <person name="LaButti K."/>
            <person name="Morin E."/>
            <person name="Salamov A."/>
            <person name="Lipzen A."/>
            <person name="Mereny Z."/>
            <person name="Hegedus B."/>
            <person name="Baldrian P."/>
            <person name="Stursova M."/>
            <person name="Weitz H."/>
            <person name="Taylor A."/>
            <person name="Grigoriev I.V."/>
            <person name="Nagy L.G."/>
            <person name="Martin F."/>
            <person name="Kauserud H."/>
        </authorList>
    </citation>
    <scope>NUCLEOTIDE SEQUENCE</scope>
    <source>
        <strain evidence="1">9284</strain>
    </source>
</reference>
<name>A0AAD7BC79_9AGAR</name>
<protein>
    <recommendedName>
        <fullName evidence="3">F-box domain-containing protein</fullName>
    </recommendedName>
</protein>
<comment type="caution">
    <text evidence="1">The sequence shown here is derived from an EMBL/GenBank/DDBJ whole genome shotgun (WGS) entry which is preliminary data.</text>
</comment>